<accession>A0ABW0TF32</accession>
<dbReference type="Pfam" id="PF04688">
    <property type="entry name" value="Holin_SPP1"/>
    <property type="match status" value="1"/>
</dbReference>
<feature type="transmembrane region" description="Helical" evidence="5">
    <location>
        <begin position="39"/>
        <end position="60"/>
    </location>
</feature>
<comment type="caution">
    <text evidence="6">The sequence shown here is derived from an EMBL/GenBank/DDBJ whole genome shotgun (WGS) entry which is preliminary data.</text>
</comment>
<protein>
    <submittedName>
        <fullName evidence="6">Phage holin</fullName>
    </submittedName>
</protein>
<name>A0ABW0TF32_9BACL</name>
<evidence type="ECO:0000313" key="6">
    <source>
        <dbReference type="EMBL" id="MFC5587535.1"/>
    </source>
</evidence>
<keyword evidence="7" id="KW-1185">Reference proteome</keyword>
<evidence type="ECO:0000256" key="1">
    <source>
        <dbReference type="ARBA" id="ARBA00004370"/>
    </source>
</evidence>
<comment type="subcellular location">
    <subcellularLocation>
        <location evidence="1">Membrane</location>
    </subcellularLocation>
</comment>
<keyword evidence="4 5" id="KW-0472">Membrane</keyword>
<keyword evidence="3 5" id="KW-1133">Transmembrane helix</keyword>
<evidence type="ECO:0000256" key="4">
    <source>
        <dbReference type="ARBA" id="ARBA00023136"/>
    </source>
</evidence>
<proteinExistence type="predicted"/>
<sequence length="83" mass="9265">MNADKLKQYIGLLGGLLSAILLFLGTLNVKFEWFNEASIGAFEGVLIAVAPFALLIYGVYKNSYIVTKKAKRQEEELKRKGLK</sequence>
<dbReference type="Proteomes" id="UP001596109">
    <property type="component" value="Unassembled WGS sequence"/>
</dbReference>
<dbReference type="RefSeq" id="WP_381429633.1">
    <property type="nucleotide sequence ID" value="NZ_JBHSNO010000001.1"/>
</dbReference>
<dbReference type="InterPro" id="IPR006479">
    <property type="entry name" value="Holin"/>
</dbReference>
<evidence type="ECO:0000256" key="3">
    <source>
        <dbReference type="ARBA" id="ARBA00022989"/>
    </source>
</evidence>
<evidence type="ECO:0000256" key="5">
    <source>
        <dbReference type="SAM" id="Phobius"/>
    </source>
</evidence>
<evidence type="ECO:0000313" key="7">
    <source>
        <dbReference type="Proteomes" id="UP001596109"/>
    </source>
</evidence>
<feature type="transmembrane region" description="Helical" evidence="5">
    <location>
        <begin position="9"/>
        <end position="27"/>
    </location>
</feature>
<dbReference type="EMBL" id="JBHSNO010000001">
    <property type="protein sequence ID" value="MFC5587535.1"/>
    <property type="molecule type" value="Genomic_DNA"/>
</dbReference>
<organism evidence="6 7">
    <name type="scientific">Sporosarcina soli</name>
    <dbReference type="NCBI Taxonomy" id="334736"/>
    <lineage>
        <taxon>Bacteria</taxon>
        <taxon>Bacillati</taxon>
        <taxon>Bacillota</taxon>
        <taxon>Bacilli</taxon>
        <taxon>Bacillales</taxon>
        <taxon>Caryophanaceae</taxon>
        <taxon>Sporosarcina</taxon>
    </lineage>
</organism>
<evidence type="ECO:0000256" key="2">
    <source>
        <dbReference type="ARBA" id="ARBA00022692"/>
    </source>
</evidence>
<reference evidence="7" key="1">
    <citation type="journal article" date="2019" name="Int. J. Syst. Evol. Microbiol.">
        <title>The Global Catalogue of Microorganisms (GCM) 10K type strain sequencing project: providing services to taxonomists for standard genome sequencing and annotation.</title>
        <authorList>
            <consortium name="The Broad Institute Genomics Platform"/>
            <consortium name="The Broad Institute Genome Sequencing Center for Infectious Disease"/>
            <person name="Wu L."/>
            <person name="Ma J."/>
        </authorList>
    </citation>
    <scope>NUCLEOTIDE SEQUENCE [LARGE SCALE GENOMIC DNA]</scope>
    <source>
        <strain evidence="7">CGMCC 4.1434</strain>
    </source>
</reference>
<keyword evidence="2 5" id="KW-0812">Transmembrane</keyword>
<gene>
    <name evidence="6" type="ORF">ACFPRA_01260</name>
</gene>